<accession>A0A7J7JM79</accession>
<reference evidence="1" key="1">
    <citation type="submission" date="2020-06" db="EMBL/GenBank/DDBJ databases">
        <title>Draft genome of Bugula neritina, a colonial animal packing powerful symbionts and potential medicines.</title>
        <authorList>
            <person name="Rayko M."/>
        </authorList>
    </citation>
    <scope>NUCLEOTIDE SEQUENCE [LARGE SCALE GENOMIC DNA]</scope>
    <source>
        <strain evidence="1">Kwan_BN1</strain>
    </source>
</reference>
<keyword evidence="2" id="KW-1185">Reference proteome</keyword>
<sequence length="77" mass="9221">MLLGNLVLYWRVWCSRVITKGDVPLRNYMLLQQQLEVKENIYYPNRTCVMRFVELSETLDSLNTNNLTTQQMKCNYI</sequence>
<gene>
    <name evidence="1" type="ORF">EB796_014234</name>
</gene>
<evidence type="ECO:0000313" key="1">
    <source>
        <dbReference type="EMBL" id="KAF6027472.1"/>
    </source>
</evidence>
<dbReference type="EMBL" id="VXIV02002088">
    <property type="protein sequence ID" value="KAF6027472.1"/>
    <property type="molecule type" value="Genomic_DNA"/>
</dbReference>
<dbReference type="AlphaFoldDB" id="A0A7J7JM79"/>
<comment type="caution">
    <text evidence="1">The sequence shown here is derived from an EMBL/GenBank/DDBJ whole genome shotgun (WGS) entry which is preliminary data.</text>
</comment>
<protein>
    <submittedName>
        <fullName evidence="1">Uncharacterized protein</fullName>
    </submittedName>
</protein>
<evidence type="ECO:0000313" key="2">
    <source>
        <dbReference type="Proteomes" id="UP000593567"/>
    </source>
</evidence>
<organism evidence="1 2">
    <name type="scientific">Bugula neritina</name>
    <name type="common">Brown bryozoan</name>
    <name type="synonym">Sertularia neritina</name>
    <dbReference type="NCBI Taxonomy" id="10212"/>
    <lineage>
        <taxon>Eukaryota</taxon>
        <taxon>Metazoa</taxon>
        <taxon>Spiralia</taxon>
        <taxon>Lophotrochozoa</taxon>
        <taxon>Bryozoa</taxon>
        <taxon>Gymnolaemata</taxon>
        <taxon>Cheilostomatida</taxon>
        <taxon>Flustrina</taxon>
        <taxon>Buguloidea</taxon>
        <taxon>Bugulidae</taxon>
        <taxon>Bugula</taxon>
    </lineage>
</organism>
<proteinExistence type="predicted"/>
<name>A0A7J7JM79_BUGNE</name>
<dbReference type="Proteomes" id="UP000593567">
    <property type="component" value="Unassembled WGS sequence"/>
</dbReference>